<dbReference type="SUPFAM" id="SSF50939">
    <property type="entry name" value="Sialidases"/>
    <property type="match status" value="1"/>
</dbReference>
<protein>
    <submittedName>
        <fullName evidence="2">Por secretion system C-terminal sorting domain-containing protein</fullName>
    </submittedName>
</protein>
<dbReference type="RefSeq" id="WP_084372861.1">
    <property type="nucleotide sequence ID" value="NZ_FWYF01000002.1"/>
</dbReference>
<accession>A0A1W2GEQ4</accession>
<feature type="domain" description="FlgD/Vpr Ig-like" evidence="1">
    <location>
        <begin position="836"/>
        <end position="895"/>
    </location>
</feature>
<keyword evidence="3" id="KW-1185">Reference proteome</keyword>
<dbReference type="Gene3D" id="2.60.40.4070">
    <property type="match status" value="1"/>
</dbReference>
<dbReference type="Gene3D" id="2.130.10.10">
    <property type="entry name" value="YVTN repeat-like/Quinoprotein amine dehydrogenase"/>
    <property type="match status" value="3"/>
</dbReference>
<dbReference type="PROSITE" id="PS51257">
    <property type="entry name" value="PROKAR_LIPOPROTEIN"/>
    <property type="match status" value="1"/>
</dbReference>
<dbReference type="InterPro" id="IPR025965">
    <property type="entry name" value="FlgD/Vpr_Ig-like"/>
</dbReference>
<dbReference type="InterPro" id="IPR015943">
    <property type="entry name" value="WD40/YVTN_repeat-like_dom_sf"/>
</dbReference>
<dbReference type="InterPro" id="IPR036278">
    <property type="entry name" value="Sialidase_sf"/>
</dbReference>
<dbReference type="GO" id="GO:0010411">
    <property type="term" value="P:xyloglucan metabolic process"/>
    <property type="evidence" value="ECO:0007669"/>
    <property type="project" value="TreeGrafter"/>
</dbReference>
<evidence type="ECO:0000259" key="1">
    <source>
        <dbReference type="Pfam" id="PF13860"/>
    </source>
</evidence>
<reference evidence="2 3" key="1">
    <citation type="submission" date="2017-04" db="EMBL/GenBank/DDBJ databases">
        <authorList>
            <person name="Afonso C.L."/>
            <person name="Miller P.J."/>
            <person name="Scott M.A."/>
            <person name="Spackman E."/>
            <person name="Goraichik I."/>
            <person name="Dimitrov K.M."/>
            <person name="Suarez D.L."/>
            <person name="Swayne D.E."/>
        </authorList>
    </citation>
    <scope>NUCLEOTIDE SEQUENCE [LARGE SCALE GENOMIC DNA]</scope>
    <source>
        <strain evidence="2 3">DSM 26133</strain>
    </source>
</reference>
<dbReference type="STRING" id="692418.SAMN04488029_2197"/>
<dbReference type="InterPro" id="IPR026444">
    <property type="entry name" value="Secre_tail"/>
</dbReference>
<name>A0A1W2GEQ4_REIFA</name>
<dbReference type="SUPFAM" id="SSF110296">
    <property type="entry name" value="Oligoxyloglucan reducing end-specific cellobiohydrolase"/>
    <property type="match status" value="2"/>
</dbReference>
<organism evidence="2 3">
    <name type="scientific">Reichenbachiella faecimaris</name>
    <dbReference type="NCBI Taxonomy" id="692418"/>
    <lineage>
        <taxon>Bacteria</taxon>
        <taxon>Pseudomonadati</taxon>
        <taxon>Bacteroidota</taxon>
        <taxon>Cytophagia</taxon>
        <taxon>Cytophagales</taxon>
        <taxon>Reichenbachiellaceae</taxon>
        <taxon>Reichenbachiella</taxon>
    </lineage>
</organism>
<dbReference type="Pfam" id="PF13860">
    <property type="entry name" value="FlgD_ig"/>
    <property type="match status" value="1"/>
</dbReference>
<dbReference type="PANTHER" id="PTHR43739">
    <property type="entry name" value="XYLOGLUCANASE (EUROFUNG)"/>
    <property type="match status" value="1"/>
</dbReference>
<dbReference type="PANTHER" id="PTHR43739:SF5">
    <property type="entry name" value="EXO-ALPHA-SIALIDASE"/>
    <property type="match status" value="1"/>
</dbReference>
<dbReference type="Proteomes" id="UP000192472">
    <property type="component" value="Unassembled WGS sequence"/>
</dbReference>
<dbReference type="CDD" id="cd15482">
    <property type="entry name" value="Sialidase_non-viral"/>
    <property type="match status" value="1"/>
</dbReference>
<dbReference type="AlphaFoldDB" id="A0A1W2GEQ4"/>
<dbReference type="OrthoDB" id="9757947at2"/>
<evidence type="ECO:0000313" key="3">
    <source>
        <dbReference type="Proteomes" id="UP000192472"/>
    </source>
</evidence>
<gene>
    <name evidence="2" type="ORF">SAMN04488029_2197</name>
</gene>
<proteinExistence type="predicted"/>
<dbReference type="NCBIfam" id="TIGR04183">
    <property type="entry name" value="Por_Secre_tail"/>
    <property type="match status" value="1"/>
</dbReference>
<dbReference type="EMBL" id="FWYF01000002">
    <property type="protein sequence ID" value="SMD34828.1"/>
    <property type="molecule type" value="Genomic_DNA"/>
</dbReference>
<dbReference type="InterPro" id="IPR052025">
    <property type="entry name" value="Xyloglucanase_GH74"/>
</dbReference>
<sequence>MRDWTISLSLLLGIWLSACEVEKKKNEAPPLPQAPAAIGTKEKPNERFEYERRQLVDPTTNEIPSGIHQKEIFFARNLQQKQSNLRVQEQAWTLAGPANVGGRTRAFALDGRDEDIMLAGGVSGGMWKSTNGGSDWKRTSQPTVINSATTVVQDPRIGKRDTWYFGTGELVGNSARSADTPYRGDGIFKSTDNGESWDILPSTSSNNPASFDSPFNYVWTLAINPTDEFSDDIVYAAVYGNIVRSNDGGDSWEWVWGEPNLLEDTSGDLNNSNASFYTNLMITPSGKMYAYLSSFSSSGVSALSGIFYSENGTNWTDITPDGFNSFSERLVMSYAPSNENIIYFLVEGTKIQLWKYQNGNWTNRSNQIPDEDSQFEAFDSQNSYNMVIKVHPEDPNILYIGGTNLYRSTDGFATSANTSQIGGYDVDNVNQLYENHHPDQHELVFLSESNQMLSTTDGGIFKTTDNLAENVEWRSLNNGYVTSQFYTLAISKNENRNEIIGGMQDNGTYFKSDAGTNTNWDSVLGGDGGYCASTPDNIFWYMSFQEAGIFQISYNADGGINTWAKVDPSGIVRESHLFIAPFVLDPNNYNRMYLAGDSAIWRNKNLTEIQKFKQVTTSKNWDVISTVPDQDITALDISTDEVGILYYGTSSGNVYKVTGANSFEPQEEQVFGQQGYVSNICIDPNDAERILVCYSNYNILSLFFSEDGGQNFKDVGGNLEENEDGTGNGPSFRWSEIIALNDDSYKYFVGTSTGLYSTDALVEKETSWQKEGVSSIGNSVVTMMDYRPSDGKIAVATHGNGVFESMIKNTKVVVSKAQQEEKLKLTNGYPNPFKDNFHITLTLPKQSEITIYITDVSGRIIRTLLNTPQFAGDMTATWNGKNDNGSQVKNGLYQYLIIYDGKTYSGKMLLNQ</sequence>
<evidence type="ECO:0000313" key="2">
    <source>
        <dbReference type="EMBL" id="SMD34828.1"/>
    </source>
</evidence>